<name>A0A6J4IM31_9ACTN</name>
<sequence>MIADPEDPATCATCERPVAEVNRGADWTHLEVTRGDPPADVQYVDADFCSQAHAAEWLSGPLPMPSPPEAVEVGRRERLFAWVLVVCALSAIALMLLGAYALVRLLGGWS</sequence>
<reference evidence="2" key="1">
    <citation type="submission" date="2020-02" db="EMBL/GenBank/DDBJ databases">
        <authorList>
            <person name="Meier V. D."/>
        </authorList>
    </citation>
    <scope>NUCLEOTIDE SEQUENCE</scope>
    <source>
        <strain evidence="2">AVDCRST_MAG57</strain>
    </source>
</reference>
<accession>A0A6J4IM31</accession>
<protein>
    <submittedName>
        <fullName evidence="2">Uncharacterized protein</fullName>
    </submittedName>
</protein>
<dbReference type="EMBL" id="CADCTI010000185">
    <property type="protein sequence ID" value="CAA9254196.1"/>
    <property type="molecule type" value="Genomic_DNA"/>
</dbReference>
<evidence type="ECO:0000256" key="1">
    <source>
        <dbReference type="SAM" id="Phobius"/>
    </source>
</evidence>
<proteinExistence type="predicted"/>
<dbReference type="AlphaFoldDB" id="A0A6J4IM31"/>
<evidence type="ECO:0000313" key="2">
    <source>
        <dbReference type="EMBL" id="CAA9254196.1"/>
    </source>
</evidence>
<gene>
    <name evidence="2" type="ORF">AVDCRST_MAG57-2296</name>
</gene>
<keyword evidence="1" id="KW-1133">Transmembrane helix</keyword>
<keyword evidence="1" id="KW-0472">Membrane</keyword>
<organism evidence="2">
    <name type="scientific">uncultured Blastococcus sp</name>
    <dbReference type="NCBI Taxonomy" id="217144"/>
    <lineage>
        <taxon>Bacteria</taxon>
        <taxon>Bacillati</taxon>
        <taxon>Actinomycetota</taxon>
        <taxon>Actinomycetes</taxon>
        <taxon>Geodermatophilales</taxon>
        <taxon>Geodermatophilaceae</taxon>
        <taxon>Blastococcus</taxon>
        <taxon>environmental samples</taxon>
    </lineage>
</organism>
<feature type="transmembrane region" description="Helical" evidence="1">
    <location>
        <begin position="79"/>
        <end position="103"/>
    </location>
</feature>
<keyword evidence="1" id="KW-0812">Transmembrane</keyword>